<keyword evidence="10" id="KW-0418">Kinase</keyword>
<keyword evidence="13" id="KW-0902">Two-component regulatory system</keyword>
<dbReference type="Pfam" id="PF00672">
    <property type="entry name" value="HAMP"/>
    <property type="match status" value="1"/>
</dbReference>
<dbReference type="SUPFAM" id="SSF47384">
    <property type="entry name" value="Homodimeric domain of signal transducing histidine kinase"/>
    <property type="match status" value="1"/>
</dbReference>
<evidence type="ECO:0000256" key="12">
    <source>
        <dbReference type="ARBA" id="ARBA00022989"/>
    </source>
</evidence>
<dbReference type="SMART" id="SM00304">
    <property type="entry name" value="HAMP"/>
    <property type="match status" value="1"/>
</dbReference>
<dbReference type="Pfam" id="PF00512">
    <property type="entry name" value="HisKA"/>
    <property type="match status" value="1"/>
</dbReference>
<evidence type="ECO:0000259" key="16">
    <source>
        <dbReference type="PROSITE" id="PS50109"/>
    </source>
</evidence>
<dbReference type="InterPro" id="IPR050980">
    <property type="entry name" value="2C_sensor_his_kinase"/>
</dbReference>
<dbReference type="InterPro" id="IPR003594">
    <property type="entry name" value="HATPase_dom"/>
</dbReference>
<keyword evidence="14 15" id="KW-0472">Membrane</keyword>
<evidence type="ECO:0000256" key="6">
    <source>
        <dbReference type="ARBA" id="ARBA00022553"/>
    </source>
</evidence>
<keyword evidence="8 15" id="KW-0812">Transmembrane</keyword>
<evidence type="ECO:0000256" key="7">
    <source>
        <dbReference type="ARBA" id="ARBA00022679"/>
    </source>
</evidence>
<evidence type="ECO:0000256" key="2">
    <source>
        <dbReference type="ARBA" id="ARBA00004429"/>
    </source>
</evidence>
<keyword evidence="4" id="KW-1003">Cell membrane</keyword>
<dbReference type="InterPro" id="IPR004358">
    <property type="entry name" value="Sig_transdc_His_kin-like_C"/>
</dbReference>
<dbReference type="CDD" id="cd00082">
    <property type="entry name" value="HisKA"/>
    <property type="match status" value="1"/>
</dbReference>
<dbReference type="InterPro" id="IPR036097">
    <property type="entry name" value="HisK_dim/P_sf"/>
</dbReference>
<feature type="domain" description="HAMP" evidence="17">
    <location>
        <begin position="204"/>
        <end position="256"/>
    </location>
</feature>
<evidence type="ECO:0000256" key="11">
    <source>
        <dbReference type="ARBA" id="ARBA00022840"/>
    </source>
</evidence>
<keyword evidence="11" id="KW-0067">ATP-binding</keyword>
<dbReference type="PANTHER" id="PTHR44936:SF5">
    <property type="entry name" value="SENSOR HISTIDINE KINASE ENVZ"/>
    <property type="match status" value="1"/>
</dbReference>
<reference evidence="18 19" key="1">
    <citation type="submission" date="2019-07" db="EMBL/GenBank/DDBJ databases">
        <title>Whole genome shotgun sequence of Halomonas halophila NBRC 102604.</title>
        <authorList>
            <person name="Hosoyama A."/>
            <person name="Uohara A."/>
            <person name="Ohji S."/>
            <person name="Ichikawa N."/>
        </authorList>
    </citation>
    <scope>NUCLEOTIDE SEQUENCE [LARGE SCALE GENOMIC DNA]</scope>
    <source>
        <strain evidence="18 19">NBRC 102604</strain>
    </source>
</reference>
<dbReference type="Pfam" id="PF02518">
    <property type="entry name" value="HATPase_c"/>
    <property type="match status" value="1"/>
</dbReference>
<dbReference type="Proteomes" id="UP000321121">
    <property type="component" value="Unassembled WGS sequence"/>
</dbReference>
<dbReference type="PRINTS" id="PR00344">
    <property type="entry name" value="BCTRLSENSOR"/>
</dbReference>
<evidence type="ECO:0000256" key="10">
    <source>
        <dbReference type="ARBA" id="ARBA00022777"/>
    </source>
</evidence>
<dbReference type="SMART" id="SM00387">
    <property type="entry name" value="HATPase_c"/>
    <property type="match status" value="1"/>
</dbReference>
<evidence type="ECO:0000256" key="1">
    <source>
        <dbReference type="ARBA" id="ARBA00000085"/>
    </source>
</evidence>
<evidence type="ECO:0000256" key="9">
    <source>
        <dbReference type="ARBA" id="ARBA00022741"/>
    </source>
</evidence>
<evidence type="ECO:0000256" key="3">
    <source>
        <dbReference type="ARBA" id="ARBA00012438"/>
    </source>
</evidence>
<keyword evidence="9" id="KW-0547">Nucleotide-binding</keyword>
<organism evidence="18 19">
    <name type="scientific">Halomonas halophila</name>
    <dbReference type="NCBI Taxonomy" id="29573"/>
    <lineage>
        <taxon>Bacteria</taxon>
        <taxon>Pseudomonadati</taxon>
        <taxon>Pseudomonadota</taxon>
        <taxon>Gammaproteobacteria</taxon>
        <taxon>Oceanospirillales</taxon>
        <taxon>Halomonadaceae</taxon>
        <taxon>Halomonas</taxon>
    </lineage>
</organism>
<feature type="domain" description="Histidine kinase" evidence="16">
    <location>
        <begin position="264"/>
        <end position="462"/>
    </location>
</feature>
<dbReference type="SUPFAM" id="SSF55874">
    <property type="entry name" value="ATPase domain of HSP90 chaperone/DNA topoisomerase II/histidine kinase"/>
    <property type="match status" value="1"/>
</dbReference>
<name>A0ABQ0U3Y4_9GAMM</name>
<keyword evidence="5" id="KW-0997">Cell inner membrane</keyword>
<evidence type="ECO:0000256" key="8">
    <source>
        <dbReference type="ARBA" id="ARBA00022692"/>
    </source>
</evidence>
<dbReference type="InterPro" id="IPR003661">
    <property type="entry name" value="HisK_dim/P_dom"/>
</dbReference>
<evidence type="ECO:0000313" key="18">
    <source>
        <dbReference type="EMBL" id="GEK73196.1"/>
    </source>
</evidence>
<dbReference type="PROSITE" id="PS50885">
    <property type="entry name" value="HAMP"/>
    <property type="match status" value="1"/>
</dbReference>
<protein>
    <recommendedName>
        <fullName evidence="3">histidine kinase</fullName>
        <ecNumber evidence="3">2.7.13.3</ecNumber>
    </recommendedName>
</protein>
<evidence type="ECO:0000256" key="15">
    <source>
        <dbReference type="SAM" id="Phobius"/>
    </source>
</evidence>
<comment type="subcellular location">
    <subcellularLocation>
        <location evidence="2">Cell inner membrane</location>
        <topology evidence="2">Multi-pass membrane protein</topology>
    </subcellularLocation>
</comment>
<accession>A0ABQ0U3Y4</accession>
<comment type="caution">
    <text evidence="18">The sequence shown here is derived from an EMBL/GenBank/DDBJ whole genome shotgun (WGS) entry which is preliminary data.</text>
</comment>
<sequence>MGAANAWRRRWPDSLFGQLCVIVVVGGLSAQLLFGSLWYDVRYSQVLEEPARLVIFRTAAVVNRLADGKAIDDLATEVFHPQLRAAPLPSPPRQDDARANVARLMQDALRRETGEALPLSLLDVDIRNDRGDASTWAGLTGLSPVVGHFDFQLRLAPRRWLRIRADQAQGWNARPAWIVLGDYALRVYLLRALALIAVALVVVRVSTRPLRRLIRAASALGRDIERPPLPVEGPREMRQAAEAFNAMQQRLIDLIRERTELLAAVSHDLRTPLTRMRLRVEGIGEDALREKLVGNIVQMETLIAALLDSVGDGAGPEESSAFDLAGLVREVVDDFVETGSDIRWDGAAEAFVSGQSASIRRVLHNLIENALRYAGSTRLTLRLAGRWVELTIEDDGPGIEMQRLADIMQPRVRGDAEAGGALGYGLGLSIARSIVMAHRGRLRLENRTGGGLRVVMALPAMA</sequence>
<dbReference type="CDD" id="cd06225">
    <property type="entry name" value="HAMP"/>
    <property type="match status" value="1"/>
</dbReference>
<dbReference type="EMBL" id="BJUS01000017">
    <property type="protein sequence ID" value="GEK73196.1"/>
    <property type="molecule type" value="Genomic_DNA"/>
</dbReference>
<dbReference type="Gene3D" id="1.10.287.130">
    <property type="match status" value="1"/>
</dbReference>
<proteinExistence type="predicted"/>
<feature type="transmembrane region" description="Helical" evidence="15">
    <location>
        <begin position="183"/>
        <end position="205"/>
    </location>
</feature>
<keyword evidence="19" id="KW-1185">Reference proteome</keyword>
<evidence type="ECO:0000259" key="17">
    <source>
        <dbReference type="PROSITE" id="PS50885"/>
    </source>
</evidence>
<dbReference type="RefSeq" id="WP_146908895.1">
    <property type="nucleotide sequence ID" value="NZ_JBHUNQ010000002.1"/>
</dbReference>
<evidence type="ECO:0000313" key="19">
    <source>
        <dbReference type="Proteomes" id="UP000321121"/>
    </source>
</evidence>
<dbReference type="SMART" id="SM00388">
    <property type="entry name" value="HisKA"/>
    <property type="match status" value="1"/>
</dbReference>
<dbReference type="PANTHER" id="PTHR44936">
    <property type="entry name" value="SENSOR PROTEIN CREC"/>
    <property type="match status" value="1"/>
</dbReference>
<keyword evidence="12 15" id="KW-1133">Transmembrane helix</keyword>
<dbReference type="InterPro" id="IPR005467">
    <property type="entry name" value="His_kinase_dom"/>
</dbReference>
<comment type="catalytic activity">
    <reaction evidence="1">
        <text>ATP + protein L-histidine = ADP + protein N-phospho-L-histidine.</text>
        <dbReference type="EC" id="2.7.13.3"/>
    </reaction>
</comment>
<feature type="transmembrane region" description="Helical" evidence="15">
    <location>
        <begin position="15"/>
        <end position="39"/>
    </location>
</feature>
<dbReference type="InterPro" id="IPR036890">
    <property type="entry name" value="HATPase_C_sf"/>
</dbReference>
<keyword evidence="6" id="KW-0597">Phosphoprotein</keyword>
<dbReference type="Gene3D" id="3.30.565.10">
    <property type="entry name" value="Histidine kinase-like ATPase, C-terminal domain"/>
    <property type="match status" value="1"/>
</dbReference>
<dbReference type="CDD" id="cd00075">
    <property type="entry name" value="HATPase"/>
    <property type="match status" value="1"/>
</dbReference>
<dbReference type="InterPro" id="IPR003660">
    <property type="entry name" value="HAMP_dom"/>
</dbReference>
<evidence type="ECO:0000256" key="13">
    <source>
        <dbReference type="ARBA" id="ARBA00023012"/>
    </source>
</evidence>
<dbReference type="EC" id="2.7.13.3" evidence="3"/>
<keyword evidence="7" id="KW-0808">Transferase</keyword>
<gene>
    <name evidence="18" type="ORF">HHA04nite_17400</name>
</gene>
<dbReference type="PROSITE" id="PS50109">
    <property type="entry name" value="HIS_KIN"/>
    <property type="match status" value="1"/>
</dbReference>
<evidence type="ECO:0000256" key="5">
    <source>
        <dbReference type="ARBA" id="ARBA00022519"/>
    </source>
</evidence>
<evidence type="ECO:0000256" key="14">
    <source>
        <dbReference type="ARBA" id="ARBA00023136"/>
    </source>
</evidence>
<evidence type="ECO:0000256" key="4">
    <source>
        <dbReference type="ARBA" id="ARBA00022475"/>
    </source>
</evidence>